<evidence type="ECO:0000313" key="1">
    <source>
        <dbReference type="EMBL" id="VAW68770.1"/>
    </source>
</evidence>
<accession>A0A3B0XVQ5</accession>
<name>A0A3B0XVQ5_9ZZZZ</name>
<organism evidence="1">
    <name type="scientific">hydrothermal vent metagenome</name>
    <dbReference type="NCBI Taxonomy" id="652676"/>
    <lineage>
        <taxon>unclassified sequences</taxon>
        <taxon>metagenomes</taxon>
        <taxon>ecological metagenomes</taxon>
    </lineage>
</organism>
<sequence length="111" mass="13141">MLERNKNIKRNTNGWPLESLPSIENCSFLASGIKFYDYIDEMKELSISFIHFDTKEAEDSFYRSLDRKRGEFYSNLLETWTPSEKEELKRSLSSYTGYDFLIYGAKDYFGL</sequence>
<protein>
    <submittedName>
        <fullName evidence="1">Uncharacterized protein</fullName>
    </submittedName>
</protein>
<dbReference type="EMBL" id="UOFJ01000367">
    <property type="protein sequence ID" value="VAW68770.1"/>
    <property type="molecule type" value="Genomic_DNA"/>
</dbReference>
<gene>
    <name evidence="1" type="ORF">MNBD_GAMMA10-1063</name>
</gene>
<reference evidence="1" key="1">
    <citation type="submission" date="2018-06" db="EMBL/GenBank/DDBJ databases">
        <authorList>
            <person name="Zhirakovskaya E."/>
        </authorList>
    </citation>
    <scope>NUCLEOTIDE SEQUENCE</scope>
</reference>
<dbReference type="AlphaFoldDB" id="A0A3B0XVQ5"/>
<proteinExistence type="predicted"/>